<feature type="transmembrane region" description="Helical" evidence="2">
    <location>
        <begin position="48"/>
        <end position="67"/>
    </location>
</feature>
<evidence type="ECO:0000256" key="2">
    <source>
        <dbReference type="SAM" id="Phobius"/>
    </source>
</evidence>
<evidence type="ECO:0000313" key="5">
    <source>
        <dbReference type="Proteomes" id="UP000324678"/>
    </source>
</evidence>
<evidence type="ECO:0000313" key="4">
    <source>
        <dbReference type="EMBL" id="QEO13996.1"/>
    </source>
</evidence>
<feature type="compositionally biased region" description="Basic and acidic residues" evidence="1">
    <location>
        <begin position="638"/>
        <end position="665"/>
    </location>
</feature>
<feature type="transmembrane region" description="Helical" evidence="2">
    <location>
        <begin position="137"/>
        <end position="160"/>
    </location>
</feature>
<evidence type="ECO:0000256" key="1">
    <source>
        <dbReference type="SAM" id="MobiDB-lite"/>
    </source>
</evidence>
<feature type="region of interest" description="Disordered" evidence="1">
    <location>
        <begin position="634"/>
        <end position="679"/>
    </location>
</feature>
<dbReference type="EMBL" id="CP043505">
    <property type="protein sequence ID" value="QEO13996.1"/>
    <property type="molecule type" value="Genomic_DNA"/>
</dbReference>
<keyword evidence="2" id="KW-0812">Transmembrane</keyword>
<feature type="domain" description="Transglutaminase-like" evidence="3">
    <location>
        <begin position="542"/>
        <end position="626"/>
    </location>
</feature>
<dbReference type="InterPro" id="IPR002931">
    <property type="entry name" value="Transglutaminase-like"/>
</dbReference>
<proteinExistence type="predicted"/>
<feature type="transmembrane region" description="Helical" evidence="2">
    <location>
        <begin position="79"/>
        <end position="99"/>
    </location>
</feature>
<accession>A0A5C1YD73</accession>
<feature type="transmembrane region" description="Helical" evidence="2">
    <location>
        <begin position="167"/>
        <end position="189"/>
    </location>
</feature>
<sequence length="846" mass="88621">MTRVEPVRSRATRGGHAEGAAVRWLGFGYLLAGAVLAAWAAWPIHQVWRVWLVAAAGVGIGIGAALLGRRLGGRRLLGGLVSAALALIGYALVVVPVAVPSAMGALESWARGIRDGATGVVLGWKQVLTLEPPLGDYQAVLVPFLVVTLVASTVAAVLIVRGGTTAPFAVVPVLAMSVYGIAFGTSAVSEPLRLLGVALPAAREIAIGVAGLAAAAGWLVARSRMLRRRSLARARAATVRQGAASAGPALRRNLLAASLVVVALVGGVAAAPAVASLGSRTALRDEVEPAVVVQRQTSPLAGYRSWFTADRLDETVVTVSGDLEAFDRLPFAALERFDGEVFHVDPEARYTRLPRSADSGAGLASLEVVVGDAYSGVWVPAPATLAAAPVFDGARAEVLADGFHVTADGGAVEVADDDGATGLRGGDHYRLVAEPTAGSDDTRTSFAAAPGSDTDLDAEAYPSLTEWVGLQDVSRTGAGYLELVDRLRARGYLSHAVLADDESEPWISRLADESGYEFLPSYAGHSRARIEELFAELVEQQRRAGADAGDDLLVAGVGDDEQFAAAAALLARQFGFESRVVLGVRLPGAGASTAAAPVCDGTCTGATMTAWAEVRADSGGWVTVDASPQFAVPPSRLAEGEQLPKHPTVPDDARSEPLDPPRAENDAADTVPPEADDPTAAREAWVRTVWYGVGGVLAALLIALPFVAVIVAKNARARARRSLGDPELSTVSAWEELRDRYADVGIVLDDRGGRANAAIAVGRPRAVALAELVDRAVFAADAADPVLADEAWRLVDAERRELAADRRRFARLRAALTLRSLMQRVRRTTAPRTNANRLTHPKEITP</sequence>
<keyword evidence="2" id="KW-0472">Membrane</keyword>
<evidence type="ECO:0000259" key="3">
    <source>
        <dbReference type="Pfam" id="PF01841"/>
    </source>
</evidence>
<name>A0A5C1YD73_9MICO</name>
<feature type="region of interest" description="Disordered" evidence="1">
    <location>
        <begin position="827"/>
        <end position="846"/>
    </location>
</feature>
<dbReference type="SUPFAM" id="SSF54001">
    <property type="entry name" value="Cysteine proteinases"/>
    <property type="match status" value="1"/>
</dbReference>
<feature type="transmembrane region" description="Helical" evidence="2">
    <location>
        <begin position="689"/>
        <end position="712"/>
    </location>
</feature>
<dbReference type="KEGG" id="ail:FLP10_05835"/>
<dbReference type="Proteomes" id="UP000324678">
    <property type="component" value="Chromosome"/>
</dbReference>
<keyword evidence="2" id="KW-1133">Transmembrane helix</keyword>
<dbReference type="OrthoDB" id="3651060at2"/>
<reference evidence="4 5" key="1">
    <citation type="submission" date="2019-09" db="EMBL/GenBank/DDBJ databases">
        <title>Genome sequencing of strain KACC 19306.</title>
        <authorList>
            <person name="Heo J."/>
            <person name="Kim S.-J."/>
            <person name="Kim J.-S."/>
            <person name="Hong S.-B."/>
            <person name="Kwon S.-W."/>
        </authorList>
    </citation>
    <scope>NUCLEOTIDE SEQUENCE [LARGE SCALE GENOMIC DNA]</scope>
    <source>
        <strain evidence="4 5">KACC 19306</strain>
    </source>
</reference>
<feature type="transmembrane region" description="Helical" evidence="2">
    <location>
        <begin position="254"/>
        <end position="275"/>
    </location>
</feature>
<keyword evidence="5" id="KW-1185">Reference proteome</keyword>
<protein>
    <submittedName>
        <fullName evidence="4">Transglutaminase domain-containing protein</fullName>
    </submittedName>
</protein>
<feature type="transmembrane region" description="Helical" evidence="2">
    <location>
        <begin position="201"/>
        <end position="221"/>
    </location>
</feature>
<dbReference type="Pfam" id="PF01841">
    <property type="entry name" value="Transglut_core"/>
    <property type="match status" value="1"/>
</dbReference>
<gene>
    <name evidence="4" type="ORF">FLP10_05835</name>
</gene>
<dbReference type="RefSeq" id="WP_149160018.1">
    <property type="nucleotide sequence ID" value="NZ_CP043505.1"/>
</dbReference>
<feature type="transmembrane region" description="Helical" evidence="2">
    <location>
        <begin position="21"/>
        <end position="42"/>
    </location>
</feature>
<organism evidence="4 5">
    <name type="scientific">Agromyces intestinalis</name>
    <dbReference type="NCBI Taxonomy" id="2592652"/>
    <lineage>
        <taxon>Bacteria</taxon>
        <taxon>Bacillati</taxon>
        <taxon>Actinomycetota</taxon>
        <taxon>Actinomycetes</taxon>
        <taxon>Micrococcales</taxon>
        <taxon>Microbacteriaceae</taxon>
        <taxon>Agromyces</taxon>
    </lineage>
</organism>
<dbReference type="InterPro" id="IPR038765">
    <property type="entry name" value="Papain-like_cys_pep_sf"/>
</dbReference>
<dbReference type="AlphaFoldDB" id="A0A5C1YD73"/>